<sequence length="159" mass="18041">MLKRIKNPWLKVPDYCCPGCSPTNEKGLKLEFIEDGDDIVSYWNPDPAYQSWRNTLHGGIHCLMLDEIAGWVVFHKLSTMAVTSKMETKYLKPITIDGGRIEMRARLSRQMRQVAFIDAELIQGGEVCTKAQVVYFCSPRAKAVAEYGFSGCETEEIKE</sequence>
<evidence type="ECO:0000313" key="2">
    <source>
        <dbReference type="Proteomes" id="UP000308886"/>
    </source>
</evidence>
<evidence type="ECO:0000313" key="1">
    <source>
        <dbReference type="EMBL" id="TGX80809.1"/>
    </source>
</evidence>
<reference evidence="1" key="1">
    <citation type="submission" date="2019-04" db="EMBL/GenBank/DDBJ databases">
        <title>Microbes associate with the intestines of laboratory mice.</title>
        <authorList>
            <person name="Navarre W."/>
            <person name="Wong E."/>
            <person name="Huang K."/>
            <person name="Tropini C."/>
            <person name="Ng K."/>
            <person name="Yu B."/>
        </authorList>
    </citation>
    <scope>NUCLEOTIDE SEQUENCE</scope>
    <source>
        <strain evidence="1">NM73_A23</strain>
    </source>
</reference>
<dbReference type="Proteomes" id="UP000308886">
    <property type="component" value="Unassembled WGS sequence"/>
</dbReference>
<gene>
    <name evidence="1" type="ORF">E5358_11725</name>
</gene>
<accession>A0AC61QN20</accession>
<protein>
    <submittedName>
        <fullName evidence="1">PaaI family thioesterase</fullName>
    </submittedName>
</protein>
<dbReference type="EMBL" id="SRZC01000021">
    <property type="protein sequence ID" value="TGX80809.1"/>
    <property type="molecule type" value="Genomic_DNA"/>
</dbReference>
<keyword evidence="2" id="KW-1185">Reference proteome</keyword>
<proteinExistence type="predicted"/>
<organism evidence="1 2">
    <name type="scientific">Palleniella muris</name>
    <dbReference type="NCBI Taxonomy" id="3038145"/>
    <lineage>
        <taxon>Bacteria</taxon>
        <taxon>Pseudomonadati</taxon>
        <taxon>Bacteroidota</taxon>
        <taxon>Bacteroidia</taxon>
        <taxon>Bacteroidales</taxon>
        <taxon>Prevotellaceae</taxon>
        <taxon>Palleniella</taxon>
    </lineage>
</organism>
<name>A0AC61QN20_9BACT</name>
<comment type="caution">
    <text evidence="1">The sequence shown here is derived from an EMBL/GenBank/DDBJ whole genome shotgun (WGS) entry which is preliminary data.</text>
</comment>